<protein>
    <recommendedName>
        <fullName evidence="2">LRAT domain-containing protein</fullName>
    </recommendedName>
</protein>
<feature type="region of interest" description="Disordered" evidence="1">
    <location>
        <begin position="40"/>
        <end position="62"/>
    </location>
</feature>
<dbReference type="AlphaFoldDB" id="A0AAN8Q9Q2"/>
<dbReference type="InterPro" id="IPR042288">
    <property type="entry name" value="LRAT"/>
</dbReference>
<sequence length="183" mass="20789">MLDSLTLLLEKVFFLTHLNVFNHFRTSLFFSDTQREREKKRVTNHCEKEGEREEVPDPTAGAALPDSLYQRGDLLEVPRTLFTHFGIYLGDNRVAHLIPDILPLFTTDERSVQVMVTNKRLVLGVLSKSASVRVDTVEDFAYGASNSTERYGHCGAETTVGWRRDREESGETGREDTLQLAVE</sequence>
<gene>
    <name evidence="3" type="ORF">J4Q44_G00374510</name>
</gene>
<name>A0AAN8Q9Q2_9TELE</name>
<feature type="compositionally biased region" description="Basic and acidic residues" evidence="1">
    <location>
        <begin position="162"/>
        <end position="177"/>
    </location>
</feature>
<dbReference type="GO" id="GO:0042572">
    <property type="term" value="P:retinol metabolic process"/>
    <property type="evidence" value="ECO:0007669"/>
    <property type="project" value="InterPro"/>
</dbReference>
<proteinExistence type="predicted"/>
<dbReference type="Proteomes" id="UP001356427">
    <property type="component" value="Unassembled WGS sequence"/>
</dbReference>
<reference evidence="3 4" key="1">
    <citation type="submission" date="2021-04" db="EMBL/GenBank/DDBJ databases">
        <authorList>
            <person name="De Guttry C."/>
            <person name="Zahm M."/>
            <person name="Klopp C."/>
            <person name="Cabau C."/>
            <person name="Louis A."/>
            <person name="Berthelot C."/>
            <person name="Parey E."/>
            <person name="Roest Crollius H."/>
            <person name="Montfort J."/>
            <person name="Robinson-Rechavi M."/>
            <person name="Bucao C."/>
            <person name="Bouchez O."/>
            <person name="Gislard M."/>
            <person name="Lluch J."/>
            <person name="Milhes M."/>
            <person name="Lampietro C."/>
            <person name="Lopez Roques C."/>
            <person name="Donnadieu C."/>
            <person name="Braasch I."/>
            <person name="Desvignes T."/>
            <person name="Postlethwait J."/>
            <person name="Bobe J."/>
            <person name="Wedekind C."/>
            <person name="Guiguen Y."/>
        </authorList>
    </citation>
    <scope>NUCLEOTIDE SEQUENCE [LARGE SCALE GENOMIC DNA]</scope>
    <source>
        <strain evidence="3">Cs_M1</strain>
        <tissue evidence="3">Blood</tissue>
    </source>
</reference>
<dbReference type="Pfam" id="PF04970">
    <property type="entry name" value="LRAT"/>
    <property type="match status" value="1"/>
</dbReference>
<accession>A0AAN8Q9Q2</accession>
<dbReference type="GO" id="GO:0005791">
    <property type="term" value="C:rough endoplasmic reticulum"/>
    <property type="evidence" value="ECO:0007669"/>
    <property type="project" value="TreeGrafter"/>
</dbReference>
<keyword evidence="4" id="KW-1185">Reference proteome</keyword>
<dbReference type="InterPro" id="IPR007053">
    <property type="entry name" value="LRAT_dom"/>
</dbReference>
<feature type="compositionally biased region" description="Basic and acidic residues" evidence="1">
    <location>
        <begin position="40"/>
        <end position="55"/>
    </location>
</feature>
<dbReference type="Gene3D" id="3.90.1720.10">
    <property type="entry name" value="endopeptidase domain like (from Nostoc punctiforme)"/>
    <property type="match status" value="1"/>
</dbReference>
<evidence type="ECO:0000313" key="3">
    <source>
        <dbReference type="EMBL" id="KAK6291666.1"/>
    </source>
</evidence>
<feature type="domain" description="LRAT" evidence="2">
    <location>
        <begin position="69"/>
        <end position="153"/>
    </location>
</feature>
<comment type="caution">
    <text evidence="3">The sequence shown here is derived from an EMBL/GenBank/DDBJ whole genome shotgun (WGS) entry which is preliminary data.</text>
</comment>
<evidence type="ECO:0000259" key="2">
    <source>
        <dbReference type="Pfam" id="PF04970"/>
    </source>
</evidence>
<dbReference type="PANTHER" id="PTHR46678">
    <property type="entry name" value="LECITHIN RETINOL ACYLTRANSFERASE"/>
    <property type="match status" value="1"/>
</dbReference>
<feature type="region of interest" description="Disordered" evidence="1">
    <location>
        <begin position="162"/>
        <end position="183"/>
    </location>
</feature>
<organism evidence="3 4">
    <name type="scientific">Coregonus suidteri</name>
    <dbReference type="NCBI Taxonomy" id="861788"/>
    <lineage>
        <taxon>Eukaryota</taxon>
        <taxon>Metazoa</taxon>
        <taxon>Chordata</taxon>
        <taxon>Craniata</taxon>
        <taxon>Vertebrata</taxon>
        <taxon>Euteleostomi</taxon>
        <taxon>Actinopterygii</taxon>
        <taxon>Neopterygii</taxon>
        <taxon>Teleostei</taxon>
        <taxon>Protacanthopterygii</taxon>
        <taxon>Salmoniformes</taxon>
        <taxon>Salmonidae</taxon>
        <taxon>Coregoninae</taxon>
        <taxon>Coregonus</taxon>
    </lineage>
</organism>
<dbReference type="GO" id="GO:0047173">
    <property type="term" value="F:phosphatidylcholine-retinol O-acyltransferase activity"/>
    <property type="evidence" value="ECO:0007669"/>
    <property type="project" value="InterPro"/>
</dbReference>
<dbReference type="PANTHER" id="PTHR46678:SF1">
    <property type="entry name" value="LECITHIN RETINOL ACYLTRANSFERASE"/>
    <property type="match status" value="1"/>
</dbReference>
<dbReference type="GO" id="GO:0006776">
    <property type="term" value="P:vitamin A metabolic process"/>
    <property type="evidence" value="ECO:0007669"/>
    <property type="project" value="TreeGrafter"/>
</dbReference>
<evidence type="ECO:0000256" key="1">
    <source>
        <dbReference type="SAM" id="MobiDB-lite"/>
    </source>
</evidence>
<evidence type="ECO:0000313" key="4">
    <source>
        <dbReference type="Proteomes" id="UP001356427"/>
    </source>
</evidence>
<dbReference type="EMBL" id="JAGTTL010000039">
    <property type="protein sequence ID" value="KAK6291666.1"/>
    <property type="molecule type" value="Genomic_DNA"/>
</dbReference>